<evidence type="ECO:0000259" key="4">
    <source>
        <dbReference type="PROSITE" id="PS50977"/>
    </source>
</evidence>
<protein>
    <submittedName>
        <fullName evidence="5">TetR family transcriptional regulator</fullName>
    </submittedName>
</protein>
<feature type="DNA-binding region" description="H-T-H motif" evidence="3">
    <location>
        <begin position="33"/>
        <end position="52"/>
    </location>
</feature>
<sequence length="191" mass="22623">MSQKLDRRKKYTRRVLKESLISLLSEKSISSITVKELCEKADINRSTFYTHYSDHYDLLEQIEEEIAQDLRAYLSSYQFTIEEESKLMTQKLLEYIIENKHTFQTLLNQNVDPTFEKRMMNIAQQFLMNNWMPINKGDESYNRYLSTFIVSGAINVIKDWINQDMNQSPKEMSEMISQFTNNGLSIMGENR</sequence>
<name>A0A3N5C6Y1_9BACI</name>
<dbReference type="Pfam" id="PF14278">
    <property type="entry name" value="TetR_C_8"/>
    <property type="match status" value="1"/>
</dbReference>
<dbReference type="GO" id="GO:0003677">
    <property type="term" value="F:DNA binding"/>
    <property type="evidence" value="ECO:0007669"/>
    <property type="project" value="UniProtKB-UniRule"/>
</dbReference>
<accession>A0A3N5C6Y1</accession>
<proteinExistence type="predicted"/>
<dbReference type="Gene3D" id="1.10.357.10">
    <property type="entry name" value="Tetracycline Repressor, domain 2"/>
    <property type="match status" value="1"/>
</dbReference>
<dbReference type="Pfam" id="PF00440">
    <property type="entry name" value="TetR_N"/>
    <property type="match status" value="1"/>
</dbReference>
<keyword evidence="2 3" id="KW-0238">DNA-binding</keyword>
<dbReference type="RefSeq" id="WP_124222404.1">
    <property type="nucleotide sequence ID" value="NZ_RKRF01000010.1"/>
</dbReference>
<comment type="caution">
    <text evidence="5">The sequence shown here is derived from an EMBL/GenBank/DDBJ whole genome shotgun (WGS) entry which is preliminary data.</text>
</comment>
<feature type="domain" description="HTH tetR-type" evidence="4">
    <location>
        <begin position="10"/>
        <end position="70"/>
    </location>
</feature>
<dbReference type="PROSITE" id="PS50977">
    <property type="entry name" value="HTH_TETR_2"/>
    <property type="match status" value="1"/>
</dbReference>
<keyword evidence="1" id="KW-0678">Repressor</keyword>
<keyword evidence="6" id="KW-1185">Reference proteome</keyword>
<evidence type="ECO:0000313" key="5">
    <source>
        <dbReference type="EMBL" id="RPF52191.1"/>
    </source>
</evidence>
<dbReference type="PANTHER" id="PTHR43479:SF7">
    <property type="entry name" value="TETR-FAMILY TRANSCRIPTIONAL REGULATOR"/>
    <property type="match status" value="1"/>
</dbReference>
<dbReference type="InterPro" id="IPR050624">
    <property type="entry name" value="HTH-type_Tx_Regulator"/>
</dbReference>
<evidence type="ECO:0000256" key="3">
    <source>
        <dbReference type="PROSITE-ProRule" id="PRU00335"/>
    </source>
</evidence>
<evidence type="ECO:0000313" key="6">
    <source>
        <dbReference type="Proteomes" id="UP000276443"/>
    </source>
</evidence>
<evidence type="ECO:0000256" key="1">
    <source>
        <dbReference type="ARBA" id="ARBA00022491"/>
    </source>
</evidence>
<organism evidence="5 6">
    <name type="scientific">Aquisalibacillus elongatus</name>
    <dbReference type="NCBI Taxonomy" id="485577"/>
    <lineage>
        <taxon>Bacteria</taxon>
        <taxon>Bacillati</taxon>
        <taxon>Bacillota</taxon>
        <taxon>Bacilli</taxon>
        <taxon>Bacillales</taxon>
        <taxon>Bacillaceae</taxon>
        <taxon>Aquisalibacillus</taxon>
    </lineage>
</organism>
<dbReference type="InterPro" id="IPR001647">
    <property type="entry name" value="HTH_TetR"/>
</dbReference>
<dbReference type="SUPFAM" id="SSF46689">
    <property type="entry name" value="Homeodomain-like"/>
    <property type="match status" value="1"/>
</dbReference>
<dbReference type="EMBL" id="RKRF01000010">
    <property type="protein sequence ID" value="RPF52191.1"/>
    <property type="molecule type" value="Genomic_DNA"/>
</dbReference>
<evidence type="ECO:0000256" key="2">
    <source>
        <dbReference type="ARBA" id="ARBA00023125"/>
    </source>
</evidence>
<dbReference type="InterPro" id="IPR009057">
    <property type="entry name" value="Homeodomain-like_sf"/>
</dbReference>
<dbReference type="Proteomes" id="UP000276443">
    <property type="component" value="Unassembled WGS sequence"/>
</dbReference>
<dbReference type="AlphaFoldDB" id="A0A3N5C6Y1"/>
<reference evidence="5 6" key="1">
    <citation type="submission" date="2018-11" db="EMBL/GenBank/DDBJ databases">
        <title>Genomic Encyclopedia of Type Strains, Phase IV (KMG-IV): sequencing the most valuable type-strain genomes for metagenomic binning, comparative biology and taxonomic classification.</title>
        <authorList>
            <person name="Goeker M."/>
        </authorList>
    </citation>
    <scope>NUCLEOTIDE SEQUENCE [LARGE SCALE GENOMIC DNA]</scope>
    <source>
        <strain evidence="5 6">DSM 18090</strain>
    </source>
</reference>
<dbReference type="OrthoDB" id="9810250at2"/>
<dbReference type="InterPro" id="IPR039532">
    <property type="entry name" value="TetR_C_Firmicutes"/>
</dbReference>
<dbReference type="PANTHER" id="PTHR43479">
    <property type="entry name" value="ACREF/ENVCD OPERON REPRESSOR-RELATED"/>
    <property type="match status" value="1"/>
</dbReference>
<gene>
    <name evidence="5" type="ORF">EDC24_2182</name>
</gene>